<organism evidence="1 2">
    <name type="scientific">Mesonia algae</name>
    <dbReference type="NCBI Taxonomy" id="213248"/>
    <lineage>
        <taxon>Bacteria</taxon>
        <taxon>Pseudomonadati</taxon>
        <taxon>Bacteroidota</taxon>
        <taxon>Flavobacteriia</taxon>
        <taxon>Flavobacteriales</taxon>
        <taxon>Flavobacteriaceae</taxon>
        <taxon>Mesonia</taxon>
    </lineage>
</organism>
<evidence type="ECO:0008006" key="3">
    <source>
        <dbReference type="Google" id="ProtNLM"/>
    </source>
</evidence>
<gene>
    <name evidence="1" type="ORF">LX95_01068</name>
</gene>
<evidence type="ECO:0000313" key="1">
    <source>
        <dbReference type="EMBL" id="PZW41395.1"/>
    </source>
</evidence>
<keyword evidence="2" id="KW-1185">Reference proteome</keyword>
<reference evidence="1 2" key="1">
    <citation type="submission" date="2018-06" db="EMBL/GenBank/DDBJ databases">
        <title>Genomic Encyclopedia of Archaeal and Bacterial Type Strains, Phase II (KMG-II): from individual species to whole genera.</title>
        <authorList>
            <person name="Goeker M."/>
        </authorList>
    </citation>
    <scope>NUCLEOTIDE SEQUENCE [LARGE SCALE GENOMIC DNA]</scope>
    <source>
        <strain evidence="1 2">DSM 15361</strain>
    </source>
</reference>
<comment type="caution">
    <text evidence="1">The sequence shown here is derived from an EMBL/GenBank/DDBJ whole genome shotgun (WGS) entry which is preliminary data.</text>
</comment>
<proteinExistence type="predicted"/>
<name>A0A2W7I8L2_9FLAO</name>
<dbReference type="EMBL" id="QKYV01000003">
    <property type="protein sequence ID" value="PZW41395.1"/>
    <property type="molecule type" value="Genomic_DNA"/>
</dbReference>
<dbReference type="AlphaFoldDB" id="A0A2W7I8L2"/>
<accession>A0A2W7I8L2</accession>
<dbReference type="Proteomes" id="UP000249542">
    <property type="component" value="Unassembled WGS sequence"/>
</dbReference>
<evidence type="ECO:0000313" key="2">
    <source>
        <dbReference type="Proteomes" id="UP000249542"/>
    </source>
</evidence>
<protein>
    <recommendedName>
        <fullName evidence="3">Transposase</fullName>
    </recommendedName>
</protein>
<sequence length="44" mass="5054">MKTISAAQPKLYIGIDIHKLSWKVHCVTDIFCGILKDLRRLKSL</sequence>